<evidence type="ECO:0000256" key="1">
    <source>
        <dbReference type="SAM" id="MobiDB-lite"/>
    </source>
</evidence>
<comment type="caution">
    <text evidence="2">The sequence shown here is derived from an EMBL/GenBank/DDBJ whole genome shotgun (WGS) entry which is preliminary data.</text>
</comment>
<protein>
    <submittedName>
        <fullName evidence="2">Uncharacterized protein</fullName>
    </submittedName>
</protein>
<evidence type="ECO:0000313" key="2">
    <source>
        <dbReference type="EMBL" id="MXQ89049.1"/>
    </source>
</evidence>
<name>A0A6B0RFX6_9CETA</name>
<sequence length="123" mass="13695">MLSKEYFACRRGDPCPHHCAQQTGEHRPALSSSNAGQCQQPNDFIKHSENCTGNQQPHPHPTIVTLNGKDPDNLLLQKRCQHHFGHALAAHSSLNCDSEASLETNPRSLASEKKQERRLPLPD</sequence>
<dbReference type="Proteomes" id="UP000322234">
    <property type="component" value="Unassembled WGS sequence"/>
</dbReference>
<dbReference type="AlphaFoldDB" id="A0A6B0RFX6"/>
<feature type="compositionally biased region" description="Basic and acidic residues" evidence="1">
    <location>
        <begin position="110"/>
        <end position="123"/>
    </location>
</feature>
<dbReference type="EMBL" id="VBQZ03000051">
    <property type="protein sequence ID" value="MXQ89049.1"/>
    <property type="molecule type" value="Genomic_DNA"/>
</dbReference>
<gene>
    <name evidence="2" type="ORF">E5288_WYG019992</name>
</gene>
<accession>A0A6B0RFX6</accession>
<proteinExistence type="predicted"/>
<keyword evidence="3" id="KW-1185">Reference proteome</keyword>
<feature type="compositionally biased region" description="Polar residues" evidence="1">
    <location>
        <begin position="99"/>
        <end position="108"/>
    </location>
</feature>
<evidence type="ECO:0000313" key="3">
    <source>
        <dbReference type="Proteomes" id="UP000322234"/>
    </source>
</evidence>
<feature type="region of interest" description="Disordered" evidence="1">
    <location>
        <begin position="99"/>
        <end position="123"/>
    </location>
</feature>
<feature type="compositionally biased region" description="Polar residues" evidence="1">
    <location>
        <begin position="30"/>
        <end position="42"/>
    </location>
</feature>
<organism evidence="2 3">
    <name type="scientific">Bos mutus</name>
    <name type="common">wild yak</name>
    <dbReference type="NCBI Taxonomy" id="72004"/>
    <lineage>
        <taxon>Eukaryota</taxon>
        <taxon>Metazoa</taxon>
        <taxon>Chordata</taxon>
        <taxon>Craniata</taxon>
        <taxon>Vertebrata</taxon>
        <taxon>Euteleostomi</taxon>
        <taxon>Mammalia</taxon>
        <taxon>Eutheria</taxon>
        <taxon>Laurasiatheria</taxon>
        <taxon>Artiodactyla</taxon>
        <taxon>Ruminantia</taxon>
        <taxon>Pecora</taxon>
        <taxon>Bovidae</taxon>
        <taxon>Bovinae</taxon>
        <taxon>Bos</taxon>
    </lineage>
</organism>
<feature type="region of interest" description="Disordered" evidence="1">
    <location>
        <begin position="20"/>
        <end position="61"/>
    </location>
</feature>
<reference evidence="2" key="1">
    <citation type="submission" date="2019-10" db="EMBL/GenBank/DDBJ databases">
        <title>The sequence and de novo assembly of the wild yak genome.</title>
        <authorList>
            <person name="Liu Y."/>
        </authorList>
    </citation>
    <scope>NUCLEOTIDE SEQUENCE [LARGE SCALE GENOMIC DNA]</scope>
    <source>
        <strain evidence="2">WY2019</strain>
    </source>
</reference>